<protein>
    <submittedName>
        <fullName evidence="1">Uncharacterized protein</fullName>
    </submittedName>
</protein>
<accession>A0A381NRU5</accession>
<dbReference type="AlphaFoldDB" id="A0A381NRU5"/>
<evidence type="ECO:0000313" key="1">
    <source>
        <dbReference type="EMBL" id="SUZ56213.1"/>
    </source>
</evidence>
<gene>
    <name evidence="1" type="ORF">METZ01_LOCUS9067</name>
</gene>
<name>A0A381NRU5_9ZZZZ</name>
<sequence>MKQSITTAETLKLTTCQWQQTKKAVHKLFDRLGKILSKQKLSEQSLLMMVTLLFAVLSKPVIGVAQDTPPAGIAELELERSRLCVPVLTQLDALNLRLQPLGIRTERLRQITAAIAIEDRTVMDSLNVNDPTEAAVRDWFLSDGRLAQSFVDTNQQTIQQQRVVGRELIKGTVQATLEGIQSEAQGIIEEAGDFGPEANSCEGAILIRSAVIEVCGSEQNLICDAAKPANSDGAYRFVDSPEDLWDVQEFRPWTSPGPLQLGPEGQIGGANTLAFARQGNVLFSVTFRPDIRFRTDMTPEGIQTFQTLLDSIGFEFDHPELIYAPALEIRATLPEPLAGEDRYAIHFGAIETGDIIWGGASGTGAPIEISILLTPIHIVTLTQGEPLELTALRSLDDGSTEALFSLGLTPVNQVSATQALLAYMATQMPQDLNLLVPPRDY</sequence>
<proteinExistence type="predicted"/>
<organism evidence="1">
    <name type="scientific">marine metagenome</name>
    <dbReference type="NCBI Taxonomy" id="408172"/>
    <lineage>
        <taxon>unclassified sequences</taxon>
        <taxon>metagenomes</taxon>
        <taxon>ecological metagenomes</taxon>
    </lineage>
</organism>
<dbReference type="EMBL" id="UINC01000488">
    <property type="protein sequence ID" value="SUZ56213.1"/>
    <property type="molecule type" value="Genomic_DNA"/>
</dbReference>
<reference evidence="1" key="1">
    <citation type="submission" date="2018-05" db="EMBL/GenBank/DDBJ databases">
        <authorList>
            <person name="Lanie J.A."/>
            <person name="Ng W.-L."/>
            <person name="Kazmierczak K.M."/>
            <person name="Andrzejewski T.M."/>
            <person name="Davidsen T.M."/>
            <person name="Wayne K.J."/>
            <person name="Tettelin H."/>
            <person name="Glass J.I."/>
            <person name="Rusch D."/>
            <person name="Podicherti R."/>
            <person name="Tsui H.-C.T."/>
            <person name="Winkler M.E."/>
        </authorList>
    </citation>
    <scope>NUCLEOTIDE SEQUENCE</scope>
</reference>